<dbReference type="Gene3D" id="1.10.3080.10">
    <property type="entry name" value="Clc chloride channel"/>
    <property type="match status" value="1"/>
</dbReference>
<feature type="transmembrane region" description="Helical" evidence="5">
    <location>
        <begin position="304"/>
        <end position="322"/>
    </location>
</feature>
<feature type="transmembrane region" description="Helical" evidence="5">
    <location>
        <begin position="334"/>
        <end position="361"/>
    </location>
</feature>
<dbReference type="InterPro" id="IPR001807">
    <property type="entry name" value="ClC"/>
</dbReference>
<dbReference type="PANTHER" id="PTHR43427:SF12">
    <property type="entry name" value="CHLORIDE TRANSPORTER"/>
    <property type="match status" value="1"/>
</dbReference>
<sequence>MKNWLPVFRYLLRWTLLVLPLSVAAGSAVALFLWSLDAVTDVRFAHPWLLYLLPLAGAGIFFLYRWGGKQADAGNNLIIDEIHEPGAGVPLRMAPLVLGTTLITHLFGGSAGREGTAVQIGGSFAEGFARWLRLDKEDRSVLLMVGIAAGFGAVFGTPVTGAVFALEVLTIGRIRHKALMPCFMGAVFADFTCSAWGIHHTHYHIASHQNLPFYTLLATSIGAGVCFGIASRLFSELSHGIKRIAAKVVPRPEWVPVAGGLVVIGMAALPGMTDYLGLGVHNPDPAAVTLVSAFHEGGAHTWSWLWKLLFTAVTLGTGFKGGEVTPLFFIGATLGHTLAVLTGMPVDLFAGLGFIAVFAGATNTPIACTLMGAELFGGEYLLYYAVACFTAYCFSGNTGIYLSQRVSLSKSGEMLPGKTLRDLRK</sequence>
<dbReference type="InterPro" id="IPR014743">
    <property type="entry name" value="Cl-channel_core"/>
</dbReference>
<feature type="transmembrane region" description="Helical" evidence="5">
    <location>
        <begin position="141"/>
        <end position="166"/>
    </location>
</feature>
<feature type="transmembrane region" description="Helical" evidence="5">
    <location>
        <begin position="178"/>
        <end position="199"/>
    </location>
</feature>
<reference evidence="6 7" key="1">
    <citation type="submission" date="2016-10" db="EMBL/GenBank/DDBJ databases">
        <authorList>
            <person name="de Groot N.N."/>
        </authorList>
    </citation>
    <scope>NUCLEOTIDE SEQUENCE [LARGE SCALE GENOMIC DNA]</scope>
    <source>
        <strain evidence="6 7">DSM 21668</strain>
    </source>
</reference>
<dbReference type="InterPro" id="IPR050368">
    <property type="entry name" value="ClC-type_chloride_channel"/>
</dbReference>
<comment type="subcellular location">
    <subcellularLocation>
        <location evidence="1">Membrane</location>
        <topology evidence="1">Multi-pass membrane protein</topology>
    </subcellularLocation>
</comment>
<evidence type="ECO:0000256" key="4">
    <source>
        <dbReference type="ARBA" id="ARBA00023136"/>
    </source>
</evidence>
<dbReference type="PANTHER" id="PTHR43427">
    <property type="entry name" value="CHLORIDE CHANNEL PROTEIN CLC-E"/>
    <property type="match status" value="1"/>
</dbReference>
<evidence type="ECO:0000313" key="6">
    <source>
        <dbReference type="EMBL" id="SDL21784.1"/>
    </source>
</evidence>
<organism evidence="6 7">
    <name type="scientific">Siphonobacter aquaeclarae</name>
    <dbReference type="NCBI Taxonomy" id="563176"/>
    <lineage>
        <taxon>Bacteria</taxon>
        <taxon>Pseudomonadati</taxon>
        <taxon>Bacteroidota</taxon>
        <taxon>Cytophagia</taxon>
        <taxon>Cytophagales</taxon>
        <taxon>Cytophagaceae</taxon>
        <taxon>Siphonobacter</taxon>
    </lineage>
</organism>
<evidence type="ECO:0000256" key="2">
    <source>
        <dbReference type="ARBA" id="ARBA00022692"/>
    </source>
</evidence>
<feature type="transmembrane region" description="Helical" evidence="5">
    <location>
        <begin position="254"/>
        <end position="273"/>
    </location>
</feature>
<proteinExistence type="predicted"/>
<dbReference type="AlphaFoldDB" id="A0A1G9IAB8"/>
<keyword evidence="7" id="KW-1185">Reference proteome</keyword>
<feature type="transmembrane region" description="Helical" evidence="5">
    <location>
        <begin position="211"/>
        <end position="234"/>
    </location>
</feature>
<feature type="transmembrane region" description="Helical" evidence="5">
    <location>
        <begin position="12"/>
        <end position="36"/>
    </location>
</feature>
<evidence type="ECO:0000313" key="7">
    <source>
        <dbReference type="Proteomes" id="UP000198901"/>
    </source>
</evidence>
<dbReference type="OrthoDB" id="9767361at2"/>
<evidence type="ECO:0000256" key="5">
    <source>
        <dbReference type="SAM" id="Phobius"/>
    </source>
</evidence>
<dbReference type="GO" id="GO:0015108">
    <property type="term" value="F:chloride transmembrane transporter activity"/>
    <property type="evidence" value="ECO:0007669"/>
    <property type="project" value="InterPro"/>
</dbReference>
<keyword evidence="3 5" id="KW-1133">Transmembrane helix</keyword>
<feature type="transmembrane region" description="Helical" evidence="5">
    <location>
        <begin position="381"/>
        <end position="402"/>
    </location>
</feature>
<name>A0A1G9IAB8_9BACT</name>
<dbReference type="RefSeq" id="WP_093196981.1">
    <property type="nucleotide sequence ID" value="NZ_FNGS01000001.1"/>
</dbReference>
<dbReference type="Proteomes" id="UP000198901">
    <property type="component" value="Unassembled WGS sequence"/>
</dbReference>
<dbReference type="SUPFAM" id="SSF81340">
    <property type="entry name" value="Clc chloride channel"/>
    <property type="match status" value="1"/>
</dbReference>
<dbReference type="GO" id="GO:0016020">
    <property type="term" value="C:membrane"/>
    <property type="evidence" value="ECO:0007669"/>
    <property type="project" value="UniProtKB-SubCell"/>
</dbReference>
<keyword evidence="2 5" id="KW-0812">Transmembrane</keyword>
<feature type="transmembrane region" description="Helical" evidence="5">
    <location>
        <begin position="48"/>
        <end position="67"/>
    </location>
</feature>
<dbReference type="PRINTS" id="PR00762">
    <property type="entry name" value="CLCHANNEL"/>
</dbReference>
<dbReference type="CDD" id="cd03682">
    <property type="entry name" value="ClC_sycA_like"/>
    <property type="match status" value="1"/>
</dbReference>
<dbReference type="EMBL" id="FNGS01000001">
    <property type="protein sequence ID" value="SDL21784.1"/>
    <property type="molecule type" value="Genomic_DNA"/>
</dbReference>
<accession>A0A1G9IAB8</accession>
<keyword evidence="4 5" id="KW-0472">Membrane</keyword>
<evidence type="ECO:0000256" key="3">
    <source>
        <dbReference type="ARBA" id="ARBA00022989"/>
    </source>
</evidence>
<dbReference type="Pfam" id="PF00654">
    <property type="entry name" value="Voltage_CLC"/>
    <property type="match status" value="1"/>
</dbReference>
<dbReference type="STRING" id="563176.SAMN04488090_0384"/>
<evidence type="ECO:0000256" key="1">
    <source>
        <dbReference type="ARBA" id="ARBA00004141"/>
    </source>
</evidence>
<protein>
    <submittedName>
        <fullName evidence="6">H+/Cl-antiporter ClcA</fullName>
    </submittedName>
</protein>
<gene>
    <name evidence="6" type="ORF">SAMN04488090_0384</name>
</gene>